<evidence type="ECO:0000313" key="3">
    <source>
        <dbReference type="Proteomes" id="UP001317629"/>
    </source>
</evidence>
<comment type="catalytic activity">
    <reaction evidence="1">
        <text>5-oxo-L-proline + ATP + 2 H2O = L-glutamate + ADP + phosphate + H(+)</text>
        <dbReference type="Rhea" id="RHEA:10348"/>
        <dbReference type="ChEBI" id="CHEBI:15377"/>
        <dbReference type="ChEBI" id="CHEBI:15378"/>
        <dbReference type="ChEBI" id="CHEBI:29985"/>
        <dbReference type="ChEBI" id="CHEBI:30616"/>
        <dbReference type="ChEBI" id="CHEBI:43474"/>
        <dbReference type="ChEBI" id="CHEBI:58402"/>
        <dbReference type="ChEBI" id="CHEBI:456216"/>
        <dbReference type="EC" id="3.5.2.9"/>
    </reaction>
</comment>
<dbReference type="CDD" id="cd10787">
    <property type="entry name" value="LamB_YcsF_like"/>
    <property type="match status" value="1"/>
</dbReference>
<dbReference type="Gene3D" id="3.20.20.370">
    <property type="entry name" value="Glycoside hydrolase/deacetylase"/>
    <property type="match status" value="1"/>
</dbReference>
<comment type="function">
    <text evidence="1">Catalyzes the cleavage of 5-oxoproline to form L-glutamate coupled to the hydrolysis of ATP to ADP and inorganic phosphate.</text>
</comment>
<keyword evidence="3" id="KW-1185">Reference proteome</keyword>
<organism evidence="2 3">
    <name type="scientific">Methylocystis iwaonis</name>
    <dbReference type="NCBI Taxonomy" id="2885079"/>
    <lineage>
        <taxon>Bacteria</taxon>
        <taxon>Pseudomonadati</taxon>
        <taxon>Pseudomonadota</taxon>
        <taxon>Alphaproteobacteria</taxon>
        <taxon>Hyphomicrobiales</taxon>
        <taxon>Methylocystaceae</taxon>
        <taxon>Methylocystis</taxon>
    </lineage>
</organism>
<dbReference type="HAMAP" id="MF_00691">
    <property type="entry name" value="PxpA"/>
    <property type="match status" value="1"/>
</dbReference>
<dbReference type="Pfam" id="PF03746">
    <property type="entry name" value="LamB_YcsF"/>
    <property type="match status" value="1"/>
</dbReference>
<dbReference type="SUPFAM" id="SSF88713">
    <property type="entry name" value="Glycoside hydrolase/deacetylase"/>
    <property type="match status" value="1"/>
</dbReference>
<dbReference type="EC" id="3.5.2.9" evidence="1"/>
<keyword evidence="1" id="KW-0547">Nucleotide-binding</keyword>
<dbReference type="InterPro" id="IPR011330">
    <property type="entry name" value="Glyco_hydro/deAcase_b/a-brl"/>
</dbReference>
<name>A0ABN6VMB2_9HYPH</name>
<keyword evidence="1" id="KW-0067">ATP-binding</keyword>
<sequence length="258" mass="27326">MPTTPQQIDLNADLGEGFGPWRMGDDAAMLDIVTSANVACGFHAGDPDIMARTFALAREKGVAIGAHVGFPDLAGFGRRPMAMTPKEIEHAVAYQIGAAQALAAYAGHRIAYVKAHGALANIAEKDASVADALARATRAVDPSLTLLAIALSEQTRAGERAGLQIAHEIFADRAYLDDARLQPRAEPDAVISDCDAAIARLREMLSAGALVTVSGKRLPTKIDSVCVHGDTPHAVEMARRLRVALAQEGFRLRPFVEG</sequence>
<dbReference type="RefSeq" id="WP_281929202.1">
    <property type="nucleotide sequence ID" value="NZ_AP027142.1"/>
</dbReference>
<dbReference type="InterPro" id="IPR005501">
    <property type="entry name" value="LamB/YcsF/PxpA-like"/>
</dbReference>
<evidence type="ECO:0000256" key="1">
    <source>
        <dbReference type="HAMAP-Rule" id="MF_00691"/>
    </source>
</evidence>
<dbReference type="Proteomes" id="UP001317629">
    <property type="component" value="Chromosome"/>
</dbReference>
<dbReference type="PANTHER" id="PTHR30292:SF0">
    <property type="entry name" value="5-OXOPROLINASE SUBUNIT A"/>
    <property type="match status" value="1"/>
</dbReference>
<dbReference type="EMBL" id="AP027142">
    <property type="protein sequence ID" value="BDV35705.1"/>
    <property type="molecule type" value="Genomic_DNA"/>
</dbReference>
<comment type="similarity">
    <text evidence="1">Belongs to the LamB/PxpA family.</text>
</comment>
<comment type="subunit">
    <text evidence="1">Forms a complex composed of PxpA, PxpB and PxpC.</text>
</comment>
<proteinExistence type="inferred from homology"/>
<reference evidence="2 3" key="1">
    <citation type="journal article" date="2023" name="Int. J. Syst. Evol. Microbiol.">
        <title>Methylocystis iwaonis sp. nov., a type II methane-oxidizing bacterium from surface soil of a rice paddy field in Japan, and emended description of the genus Methylocystis (ex Whittenbury et al. 1970) Bowman et al. 1993.</title>
        <authorList>
            <person name="Kaise H."/>
            <person name="Sawadogo J.B."/>
            <person name="Alam M.S."/>
            <person name="Ueno C."/>
            <person name="Dianou D."/>
            <person name="Shinjo R."/>
            <person name="Asakawa S."/>
        </authorList>
    </citation>
    <scope>NUCLEOTIDE SEQUENCE [LARGE SCALE GENOMIC DNA]</scope>
    <source>
        <strain evidence="2 3">SS37A-Re</strain>
    </source>
</reference>
<gene>
    <name evidence="1" type="primary">pxpA</name>
    <name evidence="2" type="ORF">SS37A_32340</name>
</gene>
<keyword evidence="1" id="KW-0378">Hydrolase</keyword>
<protein>
    <recommendedName>
        <fullName evidence="1">5-oxoprolinase subunit A</fullName>
        <shortName evidence="1">5-OPase subunit A</shortName>
        <ecNumber evidence="1">3.5.2.9</ecNumber>
    </recommendedName>
    <alternativeName>
        <fullName evidence="1">5-oxoprolinase (ATP-hydrolyzing) subunit A</fullName>
    </alternativeName>
</protein>
<dbReference type="NCBIfam" id="NF003816">
    <property type="entry name" value="PRK05406.1-5"/>
    <property type="match status" value="1"/>
</dbReference>
<dbReference type="PANTHER" id="PTHR30292">
    <property type="entry name" value="UNCHARACTERIZED PROTEIN YBGL-RELATED"/>
    <property type="match status" value="1"/>
</dbReference>
<evidence type="ECO:0000313" key="2">
    <source>
        <dbReference type="EMBL" id="BDV35705.1"/>
    </source>
</evidence>
<accession>A0ABN6VMB2</accession>
<dbReference type="NCBIfam" id="NF003814">
    <property type="entry name" value="PRK05406.1-3"/>
    <property type="match status" value="1"/>
</dbReference>